<reference evidence="2 3" key="1">
    <citation type="journal article" date="2009" name="Nature">
        <title>The Sorghum bicolor genome and the diversification of grasses.</title>
        <authorList>
            <person name="Paterson A.H."/>
            <person name="Bowers J.E."/>
            <person name="Bruggmann R."/>
            <person name="Dubchak I."/>
            <person name="Grimwood J."/>
            <person name="Gundlach H."/>
            <person name="Haberer G."/>
            <person name="Hellsten U."/>
            <person name="Mitros T."/>
            <person name="Poliakov A."/>
            <person name="Schmutz J."/>
            <person name="Spannagl M."/>
            <person name="Tang H."/>
            <person name="Wang X."/>
            <person name="Wicker T."/>
            <person name="Bharti A.K."/>
            <person name="Chapman J."/>
            <person name="Feltus F.A."/>
            <person name="Gowik U."/>
            <person name="Grigoriev I.V."/>
            <person name="Lyons E."/>
            <person name="Maher C.A."/>
            <person name="Martis M."/>
            <person name="Narechania A."/>
            <person name="Otillar R.P."/>
            <person name="Penning B.W."/>
            <person name="Salamov A.A."/>
            <person name="Wang Y."/>
            <person name="Zhang L."/>
            <person name="Carpita N.C."/>
            <person name="Freeling M."/>
            <person name="Gingle A.R."/>
            <person name="Hash C.T."/>
            <person name="Keller B."/>
            <person name="Klein P."/>
            <person name="Kresovich S."/>
            <person name="McCann M.C."/>
            <person name="Ming R."/>
            <person name="Peterson D.G."/>
            <person name="Mehboob-ur-Rahman"/>
            <person name="Ware D."/>
            <person name="Westhoff P."/>
            <person name="Mayer K.F."/>
            <person name="Messing J."/>
            <person name="Rokhsar D.S."/>
        </authorList>
    </citation>
    <scope>NUCLEOTIDE SEQUENCE [LARGE SCALE GENOMIC DNA]</scope>
    <source>
        <strain evidence="3">cv. BTx623</strain>
    </source>
</reference>
<sequence>MLNCRHPGCIFSESTPKDRRAGQMTVLYASVPLAAGEQGNDGGVPHRQAPASGSATVEDAAAGSGSGDEVALFRDA</sequence>
<dbReference type="InParanoid" id="A0A1Z5S3T0"/>
<keyword evidence="3" id="KW-1185">Reference proteome</keyword>
<dbReference type="Proteomes" id="UP000000768">
    <property type="component" value="Chromosome 1"/>
</dbReference>
<reference evidence="3" key="2">
    <citation type="journal article" date="2018" name="Plant J.">
        <title>The Sorghum bicolor reference genome: improved assembly, gene annotations, a transcriptome atlas, and signatures of genome organization.</title>
        <authorList>
            <person name="McCormick R.F."/>
            <person name="Truong S.K."/>
            <person name="Sreedasyam A."/>
            <person name="Jenkins J."/>
            <person name="Shu S."/>
            <person name="Sims D."/>
            <person name="Kennedy M."/>
            <person name="Amirebrahimi M."/>
            <person name="Weers B.D."/>
            <person name="McKinley B."/>
            <person name="Mattison A."/>
            <person name="Morishige D.T."/>
            <person name="Grimwood J."/>
            <person name="Schmutz J."/>
            <person name="Mullet J.E."/>
        </authorList>
    </citation>
    <scope>NUCLEOTIDE SEQUENCE [LARGE SCALE GENOMIC DNA]</scope>
    <source>
        <strain evidence="3">cv. BTx623</strain>
    </source>
</reference>
<name>A0A1Z5S3T0_SORBI</name>
<organism evidence="2 3">
    <name type="scientific">Sorghum bicolor</name>
    <name type="common">Sorghum</name>
    <name type="synonym">Sorghum vulgare</name>
    <dbReference type="NCBI Taxonomy" id="4558"/>
    <lineage>
        <taxon>Eukaryota</taxon>
        <taxon>Viridiplantae</taxon>
        <taxon>Streptophyta</taxon>
        <taxon>Embryophyta</taxon>
        <taxon>Tracheophyta</taxon>
        <taxon>Spermatophyta</taxon>
        <taxon>Magnoliopsida</taxon>
        <taxon>Liliopsida</taxon>
        <taxon>Poales</taxon>
        <taxon>Poaceae</taxon>
        <taxon>PACMAD clade</taxon>
        <taxon>Panicoideae</taxon>
        <taxon>Andropogonodae</taxon>
        <taxon>Andropogoneae</taxon>
        <taxon>Sorghinae</taxon>
        <taxon>Sorghum</taxon>
    </lineage>
</organism>
<evidence type="ECO:0000313" key="3">
    <source>
        <dbReference type="Proteomes" id="UP000000768"/>
    </source>
</evidence>
<evidence type="ECO:0000313" key="2">
    <source>
        <dbReference type="EMBL" id="OQU90584.1"/>
    </source>
</evidence>
<feature type="region of interest" description="Disordered" evidence="1">
    <location>
        <begin position="35"/>
        <end position="76"/>
    </location>
</feature>
<protein>
    <submittedName>
        <fullName evidence="2">Uncharacterized protein</fullName>
    </submittedName>
</protein>
<dbReference type="Gramene" id="OQU90584">
    <property type="protein sequence ID" value="OQU90584"/>
    <property type="gene ID" value="SORBI_3001G002050"/>
</dbReference>
<gene>
    <name evidence="2" type="ORF">SORBI_3001G002050</name>
</gene>
<proteinExistence type="predicted"/>
<dbReference type="EMBL" id="CM000760">
    <property type="protein sequence ID" value="OQU90584.1"/>
    <property type="molecule type" value="Genomic_DNA"/>
</dbReference>
<evidence type="ECO:0000256" key="1">
    <source>
        <dbReference type="SAM" id="MobiDB-lite"/>
    </source>
</evidence>
<accession>A0A1Z5S3T0</accession>
<dbReference type="AlphaFoldDB" id="A0A1Z5S3T0"/>